<dbReference type="Pfam" id="PF07645">
    <property type="entry name" value="EGF_CA"/>
    <property type="match status" value="8"/>
</dbReference>
<dbReference type="PANTHER" id="PTHR24040:SF13">
    <property type="entry name" value="FIBROPELLIN-1"/>
    <property type="match status" value="1"/>
</dbReference>
<dbReference type="SUPFAM" id="SSF57184">
    <property type="entry name" value="Growth factor receptor domain"/>
    <property type="match status" value="7"/>
</dbReference>
<keyword evidence="12" id="KW-1185">Reference proteome</keyword>
<dbReference type="SMART" id="SM00181">
    <property type="entry name" value="EGF"/>
    <property type="match status" value="21"/>
</dbReference>
<dbReference type="InterPro" id="IPR026823">
    <property type="entry name" value="cEGF"/>
</dbReference>
<evidence type="ECO:0000256" key="2">
    <source>
        <dbReference type="ARBA" id="ARBA00022525"/>
    </source>
</evidence>
<organism evidence="12 13">
    <name type="scientific">Hydra vulgaris</name>
    <name type="common">Hydra</name>
    <name type="synonym">Hydra attenuata</name>
    <dbReference type="NCBI Taxonomy" id="6087"/>
    <lineage>
        <taxon>Eukaryota</taxon>
        <taxon>Metazoa</taxon>
        <taxon>Cnidaria</taxon>
        <taxon>Hydrozoa</taxon>
        <taxon>Hydroidolina</taxon>
        <taxon>Anthoathecata</taxon>
        <taxon>Aplanulata</taxon>
        <taxon>Hydridae</taxon>
        <taxon>Hydra</taxon>
    </lineage>
</organism>
<feature type="domain" description="EGF-like" evidence="10">
    <location>
        <begin position="1038"/>
        <end position="1077"/>
    </location>
</feature>
<protein>
    <submittedName>
        <fullName evidence="13">Fibrillin-1 isoform X5</fullName>
    </submittedName>
</protein>
<dbReference type="InterPro" id="IPR000152">
    <property type="entry name" value="EGF-type_Asp/Asn_hydroxyl_site"/>
</dbReference>
<evidence type="ECO:0000259" key="10">
    <source>
        <dbReference type="PROSITE" id="PS50026"/>
    </source>
</evidence>
<feature type="domain" description="EGF-like" evidence="10">
    <location>
        <begin position="728"/>
        <end position="764"/>
    </location>
</feature>
<evidence type="ECO:0000256" key="5">
    <source>
        <dbReference type="ARBA" id="ARBA00023157"/>
    </source>
</evidence>
<keyword evidence="6" id="KW-0325">Glycoprotein</keyword>
<dbReference type="InterPro" id="IPR049883">
    <property type="entry name" value="NOTCH1_EGF-like"/>
</dbReference>
<evidence type="ECO:0000259" key="11">
    <source>
        <dbReference type="PROSITE" id="PS50923"/>
    </source>
</evidence>
<keyword evidence="3 7" id="KW-0245">EGF-like domain</keyword>
<evidence type="ECO:0000256" key="3">
    <source>
        <dbReference type="ARBA" id="ARBA00022536"/>
    </source>
</evidence>
<dbReference type="PROSITE" id="PS50026">
    <property type="entry name" value="EGF_3"/>
    <property type="match status" value="8"/>
</dbReference>
<dbReference type="PANTHER" id="PTHR24040">
    <property type="entry name" value="LAMININ G-LIKE DOMAIN-CONTAINING PROTEIN"/>
    <property type="match status" value="1"/>
</dbReference>
<evidence type="ECO:0000256" key="9">
    <source>
        <dbReference type="SAM" id="SignalP"/>
    </source>
</evidence>
<keyword evidence="2" id="KW-0964">Secreted</keyword>
<dbReference type="InterPro" id="IPR018097">
    <property type="entry name" value="EGF_Ca-bd_CS"/>
</dbReference>
<evidence type="ECO:0000256" key="6">
    <source>
        <dbReference type="ARBA" id="ARBA00023180"/>
    </source>
</evidence>
<feature type="domain" description="Sushi" evidence="11">
    <location>
        <begin position="1343"/>
        <end position="1408"/>
    </location>
</feature>
<dbReference type="InterPro" id="IPR001881">
    <property type="entry name" value="EGF-like_Ca-bd_dom"/>
</dbReference>
<dbReference type="Proteomes" id="UP001652625">
    <property type="component" value="Chromosome 04"/>
</dbReference>
<reference evidence="13" key="1">
    <citation type="submission" date="2025-08" db="UniProtKB">
        <authorList>
            <consortium name="RefSeq"/>
        </authorList>
    </citation>
    <scope>IDENTIFICATION</scope>
</reference>
<accession>A0ABM4BQY2</accession>
<feature type="signal peptide" evidence="9">
    <location>
        <begin position="1"/>
        <end position="24"/>
    </location>
</feature>
<dbReference type="GeneID" id="101240045"/>
<feature type="domain" description="EGF-like" evidence="10">
    <location>
        <begin position="605"/>
        <end position="645"/>
    </location>
</feature>
<dbReference type="RefSeq" id="XP_065651544.1">
    <property type="nucleotide sequence ID" value="XM_065795472.1"/>
</dbReference>
<comment type="subcellular location">
    <subcellularLocation>
        <location evidence="1">Secreted</location>
    </subcellularLocation>
</comment>
<dbReference type="PROSITE" id="PS01187">
    <property type="entry name" value="EGF_CA"/>
    <property type="match status" value="4"/>
</dbReference>
<dbReference type="PROSITE" id="PS00010">
    <property type="entry name" value="ASX_HYDROXYL"/>
    <property type="match status" value="11"/>
</dbReference>
<dbReference type="PROSITE" id="PS01186">
    <property type="entry name" value="EGF_2"/>
    <property type="match status" value="8"/>
</dbReference>
<gene>
    <name evidence="13" type="primary">LOC101240045</name>
</gene>
<dbReference type="CDD" id="cd00054">
    <property type="entry name" value="EGF_CA"/>
    <property type="match status" value="4"/>
</dbReference>
<keyword evidence="9" id="KW-0732">Signal</keyword>
<evidence type="ECO:0000313" key="12">
    <source>
        <dbReference type="Proteomes" id="UP001652625"/>
    </source>
</evidence>
<feature type="domain" description="EGF-like" evidence="10">
    <location>
        <begin position="1174"/>
        <end position="1213"/>
    </location>
</feature>
<keyword evidence="8" id="KW-0768">Sushi</keyword>
<evidence type="ECO:0000256" key="1">
    <source>
        <dbReference type="ARBA" id="ARBA00004613"/>
    </source>
</evidence>
<dbReference type="SUPFAM" id="SSF57196">
    <property type="entry name" value="EGF/Laminin"/>
    <property type="match status" value="3"/>
</dbReference>
<dbReference type="InterPro" id="IPR000742">
    <property type="entry name" value="EGF"/>
</dbReference>
<evidence type="ECO:0000256" key="7">
    <source>
        <dbReference type="PROSITE-ProRule" id="PRU00076"/>
    </source>
</evidence>
<feature type="chain" id="PRO_5046491879" evidence="9">
    <location>
        <begin position="25"/>
        <end position="1587"/>
    </location>
</feature>
<dbReference type="Gene3D" id="2.10.25.10">
    <property type="entry name" value="Laminin"/>
    <property type="match status" value="19"/>
</dbReference>
<dbReference type="InterPro" id="IPR051145">
    <property type="entry name" value="GAS-SHBG-PROS"/>
</dbReference>
<evidence type="ECO:0000256" key="4">
    <source>
        <dbReference type="ARBA" id="ARBA00022737"/>
    </source>
</evidence>
<feature type="domain" description="EGF-like" evidence="10">
    <location>
        <begin position="564"/>
        <end position="604"/>
    </location>
</feature>
<comment type="caution">
    <text evidence="7">Lacks conserved residue(s) required for the propagation of feature annotation.</text>
</comment>
<feature type="domain" description="EGF-like" evidence="10">
    <location>
        <begin position="482"/>
        <end position="518"/>
    </location>
</feature>
<proteinExistence type="predicted"/>
<evidence type="ECO:0000313" key="13">
    <source>
        <dbReference type="RefSeq" id="XP_065651544.1"/>
    </source>
</evidence>
<dbReference type="SMART" id="SM00179">
    <property type="entry name" value="EGF_CA"/>
    <property type="match status" value="17"/>
</dbReference>
<dbReference type="InterPro" id="IPR009030">
    <property type="entry name" value="Growth_fac_rcpt_cys_sf"/>
</dbReference>
<feature type="domain" description="EGF-like" evidence="10">
    <location>
        <begin position="1347"/>
        <end position="1384"/>
    </location>
</feature>
<keyword evidence="5" id="KW-1015">Disulfide bond</keyword>
<sequence length="1587" mass="176110">MVFKNNIDKTFLCLLQIWFVLVTGLINDSIIDSVNMVCPGIYFDSVQSAFHNRILACSFNNHNCNVQNSGFIYSIDIPSKNLPDNSFNPSIGPGYIYGVNASTFRINIYGNLYTNIHNFNVYITMAIYSESRNKSDFGLFDTQKRFSVEIPSYSYNWDTINIIYDLTESEMNSGFTFDLQTTNTFTRFDDLCIYQICKESYTFNVTSNQCEENTCLVKSCQYYCNLVSGKAICSCPTGYKLNSDNITCLQDLCLFKYCEYQCSVVSGIATCSCPAGYILHSDKISCLQVPTAVTSTSFTIIIPDFPNKSPIVTYYIILVKLSSPFLPTRTSTSYTRTEINNHIDNMYTVGVIDARNSITSFTVGEGSNTNPTLQTGAAYTTFVRGIALDNSTFTSSYSLIVVPGDLTSTKSTTTTVAPTTTTQAITTTTQTPTTTALAPTTINECGITCNMPYSKCTKINGNSICSCIKGFQLDTSKNLCIDINECLTTCRWDNSICNNTIGSYICSCNNGFQLDTNKTSCVDINECATTCNWKNSSCANKIGSYICSCNTGYQLNTNMTDCFDINECATMCNWDNSNCTNTIGSYNCSCNYGYQFNSRKTSCIDINECLTTCKWSNSKCKNTIGSYECTCNSGFQFNLNKTSCEDVNECLTTCNWDSSYCINTIGSYSCLCETGFQFNSNKTSCIDINECATMCNWDNSNCTNTIGSYYCSCNYGYQFNGRRTSCIDTNECLTTCKSSNNICANTIGSYHCSCKSGFQFDTSNTSCVDVNECLTTCNWKYNNCTNTIGSYSCSCYKGFQLDSTKTSCIDVNECIVDKACRWLYGACNNTYGSFNCYCTGDWLLSDTNDSCVGKPPTAVTAQSFQITVGSFLIGLVIKYVEVIIRKQSNFIISSKSPSQYTKEDIDNHLDGWYRFAIITVSSNEVSSIKLSSKNGNSIAVNSGSSKSAPVRKRRSLDDGFAIEDGELYSTFVIANTENGTLTTPYFPPVITVDPGSLCASISCFKFKNQICSLINSTSAKCFCQNGFITFDAYSTCEDIDECSSTPNICGFTNSLCTNIAGGYTCSCQSGFEFSNNSNYCIDINECNLLCKFPNATCTNKYGSYECHCNIAGSFYNATSDSCQDIDECNIGTNLCDPVLGICHNQNVFATGVPYNCSCPSGWELSKDGSNKCVDTNECLNSCNGVNAFCINTVGSFECYCAVGFLLNSSFQCEAINMCTQKNCPSSSNCSMISVEYFGCTCKPGYSINYMSNCEVINQCQDKTLACLKSHQVCQNNVSGFGFTCGCRNGYENVGGDCIAIDTSICNHALSINASLCPPNQQCFDLNSSFECRCMPGYMKNGSDECEDINECLNATRCSKNAECINFNGGFDCQCKQGYSGRNETNPSAKVCYENNIWSSWEQVGHCSELCQTDKKRGKLVFTRLCKMSSPVICQGNSTKEEFCNSDYCDNKIKVLKSVQCESWENMEDSIDLPFNEENQTWIYEIRKWLGYNIFASECKPLTSIESFMRSKIENLQMEISHLKEIRLSLRKLIDCNTYLQKIDGLRQKYISVQSRLVTYTSIKTAFKKLQSRMALKQKECMRYSYTF</sequence>
<evidence type="ECO:0000256" key="8">
    <source>
        <dbReference type="PROSITE-ProRule" id="PRU00302"/>
    </source>
</evidence>
<name>A0ABM4BQY2_HYDVU</name>
<feature type="domain" description="EGF-like" evidence="10">
    <location>
        <begin position="687"/>
        <end position="727"/>
    </location>
</feature>
<keyword evidence="4" id="KW-0677">Repeat</keyword>
<dbReference type="Pfam" id="PF12662">
    <property type="entry name" value="cEGF"/>
    <property type="match status" value="4"/>
</dbReference>
<dbReference type="InterPro" id="IPR000436">
    <property type="entry name" value="Sushi_SCR_CCP_dom"/>
</dbReference>
<dbReference type="PROSITE" id="PS50923">
    <property type="entry name" value="SUSHI"/>
    <property type="match status" value="1"/>
</dbReference>